<protein>
    <submittedName>
        <fullName evidence="1">Uncharacterized protein</fullName>
    </submittedName>
</protein>
<reference evidence="1 2" key="1">
    <citation type="submission" date="2023-04" db="EMBL/GenBank/DDBJ databases">
        <title>Complete genome sequence of Alisedimentitalea scapharcae.</title>
        <authorList>
            <person name="Rong J.-C."/>
            <person name="Yi M.-L."/>
            <person name="Zhao Q."/>
        </authorList>
    </citation>
    <scope>NUCLEOTIDE SEQUENCE [LARGE SCALE GENOMIC DNA]</scope>
    <source>
        <strain evidence="1 2">KCTC 42119</strain>
    </source>
</reference>
<evidence type="ECO:0000313" key="1">
    <source>
        <dbReference type="EMBL" id="WZK87450.1"/>
    </source>
</evidence>
<dbReference type="Proteomes" id="UP001623232">
    <property type="component" value="Chromosome"/>
</dbReference>
<name>A0ABZ2XRL8_9RHOB</name>
<sequence>MDIILGRSYLSVVKQGNALLHIVETKSAAVEGKVDALASQLDGDPMFDEDEII</sequence>
<evidence type="ECO:0000313" key="2">
    <source>
        <dbReference type="Proteomes" id="UP001623232"/>
    </source>
</evidence>
<gene>
    <name evidence="1" type="ORF">QEZ52_12580</name>
</gene>
<dbReference type="EMBL" id="CP123584">
    <property type="protein sequence ID" value="WZK87450.1"/>
    <property type="molecule type" value="Genomic_DNA"/>
</dbReference>
<proteinExistence type="predicted"/>
<dbReference type="RefSeq" id="WP_406644703.1">
    <property type="nucleotide sequence ID" value="NZ_CP123584.1"/>
</dbReference>
<keyword evidence="2" id="KW-1185">Reference proteome</keyword>
<organism evidence="1 2">
    <name type="scientific">Aliisedimentitalea scapharcae</name>
    <dbReference type="NCBI Taxonomy" id="1524259"/>
    <lineage>
        <taxon>Bacteria</taxon>
        <taxon>Pseudomonadati</taxon>
        <taxon>Pseudomonadota</taxon>
        <taxon>Alphaproteobacteria</taxon>
        <taxon>Rhodobacterales</taxon>
        <taxon>Roseobacteraceae</taxon>
        <taxon>Aliisedimentitalea</taxon>
    </lineage>
</organism>
<accession>A0ABZ2XRL8</accession>